<comment type="caution">
    <text evidence="1">The sequence shown here is derived from an EMBL/GenBank/DDBJ whole genome shotgun (WGS) entry which is preliminary data.</text>
</comment>
<keyword evidence="2" id="KW-1185">Reference proteome</keyword>
<dbReference type="RefSeq" id="WP_344934420.1">
    <property type="nucleotide sequence ID" value="NZ_BAABDM010000002.1"/>
</dbReference>
<reference evidence="2" key="1">
    <citation type="journal article" date="2019" name="Int. J. Syst. Evol. Microbiol.">
        <title>The Global Catalogue of Microorganisms (GCM) 10K type strain sequencing project: providing services to taxonomists for standard genome sequencing and annotation.</title>
        <authorList>
            <consortium name="The Broad Institute Genomics Platform"/>
            <consortium name="The Broad Institute Genome Sequencing Center for Infectious Disease"/>
            <person name="Wu L."/>
            <person name="Ma J."/>
        </authorList>
    </citation>
    <scope>NUCLEOTIDE SEQUENCE [LARGE SCALE GENOMIC DNA]</scope>
    <source>
        <strain evidence="2">JCM 17304</strain>
    </source>
</reference>
<evidence type="ECO:0000313" key="2">
    <source>
        <dbReference type="Proteomes" id="UP001500392"/>
    </source>
</evidence>
<evidence type="ECO:0000313" key="1">
    <source>
        <dbReference type="EMBL" id="GAA4093123.1"/>
    </source>
</evidence>
<organism evidence="1 2">
    <name type="scientific">Zhongshania borealis</name>
    <dbReference type="NCBI Taxonomy" id="889488"/>
    <lineage>
        <taxon>Bacteria</taxon>
        <taxon>Pseudomonadati</taxon>
        <taxon>Pseudomonadota</taxon>
        <taxon>Gammaproteobacteria</taxon>
        <taxon>Cellvibrionales</taxon>
        <taxon>Spongiibacteraceae</taxon>
        <taxon>Zhongshania</taxon>
    </lineage>
</organism>
<name>A0ABP7WP88_9GAMM</name>
<evidence type="ECO:0008006" key="3">
    <source>
        <dbReference type="Google" id="ProtNLM"/>
    </source>
</evidence>
<proteinExistence type="predicted"/>
<dbReference type="Proteomes" id="UP001500392">
    <property type="component" value="Unassembled WGS sequence"/>
</dbReference>
<accession>A0ABP7WP88</accession>
<dbReference type="EMBL" id="BAABDM010000002">
    <property type="protein sequence ID" value="GAA4093123.1"/>
    <property type="molecule type" value="Genomic_DNA"/>
</dbReference>
<sequence>MGMNTKVKNRAIFSSRVFSINYVTYPTNHSVRDHIDPVQQGRYYKLNFVLRTPRAGGVFSCAHCIINLRDRIYLFRPDMHAHSVSRIDSGKRVLLSFALNI</sequence>
<gene>
    <name evidence="1" type="ORF">GCM10022414_16040</name>
</gene>
<protein>
    <recommendedName>
        <fullName evidence="3">2OG-Fe(II) oxygenase</fullName>
    </recommendedName>
</protein>